<dbReference type="EMBL" id="RBCJ01000005">
    <property type="protein sequence ID" value="RKN77863.1"/>
    <property type="molecule type" value="Genomic_DNA"/>
</dbReference>
<keyword evidence="3" id="KW-0479">Metal-binding</keyword>
<evidence type="ECO:0000313" key="10">
    <source>
        <dbReference type="Proteomes" id="UP000276603"/>
    </source>
</evidence>
<name>A0A3B0BWV9_9FLAO</name>
<comment type="cofactor">
    <cofactor evidence="1">
        <name>Ca(2+)</name>
        <dbReference type="ChEBI" id="CHEBI:29108"/>
    </cofactor>
</comment>
<evidence type="ECO:0000256" key="5">
    <source>
        <dbReference type="ARBA" id="ARBA00022801"/>
    </source>
</evidence>
<accession>A0A3B0BWV9</accession>
<dbReference type="PROSITE" id="PS00149">
    <property type="entry name" value="SULFATASE_2"/>
    <property type="match status" value="1"/>
</dbReference>
<sequence length="502" mass="56579">MSKNFVFGILVCVAGIICTSCKDNKAESEIPPHTDNPNVLFIAIDDLNDWVGCLKGHPQVRTPNIDRLASRGVLFTNAHTQSPICNPSRTSILTGYRPSTTGVYGLSPSIRDVPELKDIVTLPQYFSKNGYTTFSAGKIFHGGYGRRDTDTEFDSLGPGSRVKTKPPSKIIGTTPGGNNPLMDWGKFPLKAEETSDWEVASWAVDVLNGQPKSPYFLSVGFFLPHVPLYSPEEWYDLYPKENLQLPPILENDREDTPRSSWYNHWDVPEPRLKWTLENGQHKNLVQAYLAAISFVDSQVGKVLDALEANGQSKNTIVVLWSDHGYHLGEKEITGKNTLWERSTRVPLIFAGPNIVEGGTYDFPVELLDVYPTLNDLCGLPQKTDLEGHSLLPQFGNPNTHRPWPAITTNNWNNHTIRTKDWRYIRYADGSEELYDMKKDPNEWNNLISDAQFRPIADNLGKWLPKVNTPPHVGNYLRILEYRDGQPFWQGNKILPEDPIPGI</sequence>
<dbReference type="InterPro" id="IPR024607">
    <property type="entry name" value="Sulfatase_CS"/>
</dbReference>
<protein>
    <submittedName>
        <fullName evidence="9">DUF4976 domain-containing protein</fullName>
    </submittedName>
</protein>
<evidence type="ECO:0000259" key="8">
    <source>
        <dbReference type="Pfam" id="PF00884"/>
    </source>
</evidence>
<dbReference type="SUPFAM" id="SSF53649">
    <property type="entry name" value="Alkaline phosphatase-like"/>
    <property type="match status" value="1"/>
</dbReference>
<dbReference type="PANTHER" id="PTHR45953">
    <property type="entry name" value="IDURONATE 2-SULFATASE"/>
    <property type="match status" value="1"/>
</dbReference>
<dbReference type="InterPro" id="IPR017850">
    <property type="entry name" value="Alkaline_phosphatase_core_sf"/>
</dbReference>
<gene>
    <name evidence="9" type="ORF">D7Z94_21765</name>
</gene>
<feature type="domain" description="Sulfatase N-terminal" evidence="8">
    <location>
        <begin position="37"/>
        <end position="378"/>
    </location>
</feature>
<evidence type="ECO:0000256" key="6">
    <source>
        <dbReference type="ARBA" id="ARBA00022837"/>
    </source>
</evidence>
<keyword evidence="4" id="KW-0732">Signal</keyword>
<evidence type="ECO:0000256" key="4">
    <source>
        <dbReference type="ARBA" id="ARBA00022729"/>
    </source>
</evidence>
<dbReference type="OrthoDB" id="9763552at2"/>
<evidence type="ECO:0000256" key="1">
    <source>
        <dbReference type="ARBA" id="ARBA00001913"/>
    </source>
</evidence>
<evidence type="ECO:0000256" key="3">
    <source>
        <dbReference type="ARBA" id="ARBA00022723"/>
    </source>
</evidence>
<keyword evidence="6" id="KW-0106">Calcium</keyword>
<dbReference type="RefSeq" id="WP_120713760.1">
    <property type="nucleotide sequence ID" value="NZ_RBCJ01000005.1"/>
</dbReference>
<organism evidence="9 10">
    <name type="scientific">Ulvibacterium marinum</name>
    <dbReference type="NCBI Taxonomy" id="2419782"/>
    <lineage>
        <taxon>Bacteria</taxon>
        <taxon>Pseudomonadati</taxon>
        <taxon>Bacteroidota</taxon>
        <taxon>Flavobacteriia</taxon>
        <taxon>Flavobacteriales</taxon>
        <taxon>Flavobacteriaceae</taxon>
        <taxon>Ulvibacterium</taxon>
    </lineage>
</organism>
<feature type="region of interest" description="Disordered" evidence="7">
    <location>
        <begin position="151"/>
        <end position="175"/>
    </location>
</feature>
<dbReference type="CDD" id="cd16030">
    <property type="entry name" value="iduronate-2-sulfatase"/>
    <property type="match status" value="1"/>
</dbReference>
<evidence type="ECO:0000313" key="9">
    <source>
        <dbReference type="EMBL" id="RKN77863.1"/>
    </source>
</evidence>
<dbReference type="GO" id="GO:0046872">
    <property type="term" value="F:metal ion binding"/>
    <property type="evidence" value="ECO:0007669"/>
    <property type="project" value="UniProtKB-KW"/>
</dbReference>
<dbReference type="InterPro" id="IPR035874">
    <property type="entry name" value="IDS"/>
</dbReference>
<dbReference type="GO" id="GO:0005737">
    <property type="term" value="C:cytoplasm"/>
    <property type="evidence" value="ECO:0007669"/>
    <property type="project" value="TreeGrafter"/>
</dbReference>
<dbReference type="InterPro" id="IPR000917">
    <property type="entry name" value="Sulfatase_N"/>
</dbReference>
<dbReference type="Proteomes" id="UP000276603">
    <property type="component" value="Unassembled WGS sequence"/>
</dbReference>
<evidence type="ECO:0000256" key="2">
    <source>
        <dbReference type="ARBA" id="ARBA00008779"/>
    </source>
</evidence>
<comment type="caution">
    <text evidence="9">The sequence shown here is derived from an EMBL/GenBank/DDBJ whole genome shotgun (WGS) entry which is preliminary data.</text>
</comment>
<comment type="similarity">
    <text evidence="2">Belongs to the sulfatase family.</text>
</comment>
<evidence type="ECO:0000256" key="7">
    <source>
        <dbReference type="SAM" id="MobiDB-lite"/>
    </source>
</evidence>
<proteinExistence type="inferred from homology"/>
<keyword evidence="5" id="KW-0378">Hydrolase</keyword>
<dbReference type="GO" id="GO:0004423">
    <property type="term" value="F:iduronate-2-sulfatase activity"/>
    <property type="evidence" value="ECO:0007669"/>
    <property type="project" value="InterPro"/>
</dbReference>
<dbReference type="PANTHER" id="PTHR45953:SF1">
    <property type="entry name" value="IDURONATE 2-SULFATASE"/>
    <property type="match status" value="1"/>
</dbReference>
<dbReference type="Pfam" id="PF00884">
    <property type="entry name" value="Sulfatase"/>
    <property type="match status" value="1"/>
</dbReference>
<dbReference type="AlphaFoldDB" id="A0A3B0BWV9"/>
<dbReference type="Gene3D" id="3.40.720.10">
    <property type="entry name" value="Alkaline Phosphatase, subunit A"/>
    <property type="match status" value="1"/>
</dbReference>
<keyword evidence="10" id="KW-1185">Reference proteome</keyword>
<reference evidence="9 10" key="1">
    <citation type="submission" date="2018-10" db="EMBL/GenBank/DDBJ databases">
        <title>Ulvibacterium marinum gen. nov., sp. nov., a novel marine bacterium of the family Flavobacteriaceae, isolated from a culture of the green alga Ulva prolifera.</title>
        <authorList>
            <person name="Zhang Z."/>
        </authorList>
    </citation>
    <scope>NUCLEOTIDE SEQUENCE [LARGE SCALE GENOMIC DNA]</scope>
    <source>
        <strain evidence="9 10">CCMM003</strain>
    </source>
</reference>